<dbReference type="GO" id="GO:0008168">
    <property type="term" value="F:methyltransferase activity"/>
    <property type="evidence" value="ECO:0007669"/>
    <property type="project" value="UniProtKB-KW"/>
</dbReference>
<feature type="domain" description="Methyltransferase FkbM" evidence="1">
    <location>
        <begin position="96"/>
        <end position="257"/>
    </location>
</feature>
<accession>A0ABY8N889</accession>
<dbReference type="InterPro" id="IPR006342">
    <property type="entry name" value="FkbM_mtfrase"/>
</dbReference>
<dbReference type="InterPro" id="IPR052514">
    <property type="entry name" value="SAM-dependent_MTase"/>
</dbReference>
<dbReference type="Proteomes" id="UP001236500">
    <property type="component" value="Chromosome"/>
</dbReference>
<keyword evidence="2" id="KW-0808">Transferase</keyword>
<evidence type="ECO:0000313" key="3">
    <source>
        <dbReference type="Proteomes" id="UP001236500"/>
    </source>
</evidence>
<name>A0ABY8N889_9GAMM</name>
<dbReference type="RefSeq" id="WP_280317667.1">
    <property type="nucleotide sequence ID" value="NZ_CP118605.1"/>
</dbReference>
<proteinExistence type="predicted"/>
<evidence type="ECO:0000313" key="2">
    <source>
        <dbReference type="EMBL" id="WGL15121.1"/>
    </source>
</evidence>
<dbReference type="PANTHER" id="PTHR34203">
    <property type="entry name" value="METHYLTRANSFERASE, FKBM FAMILY PROTEIN"/>
    <property type="match status" value="1"/>
</dbReference>
<keyword evidence="2" id="KW-0489">Methyltransferase</keyword>
<dbReference type="NCBIfam" id="TIGR01444">
    <property type="entry name" value="fkbM_fam"/>
    <property type="match status" value="1"/>
</dbReference>
<dbReference type="Gene3D" id="3.40.50.150">
    <property type="entry name" value="Vaccinia Virus protein VP39"/>
    <property type="match status" value="1"/>
</dbReference>
<dbReference type="EMBL" id="CP118605">
    <property type="protein sequence ID" value="WGL15121.1"/>
    <property type="molecule type" value="Genomic_DNA"/>
</dbReference>
<sequence length="302" mass="33462">MDQQARQISFSESILSFLLRGIPIKHGKHRILDILSPRIWNKSGKPVTFSLNTHKVTLDPHDLVGWHFFILKSFDPEVIEVLEKACDPNAKEVFWDIGANKGACFSSLAAKLPMLQVVAIEPQQKLRANNVANLESICAGRYEYVQAGVGDEPAKLTLVVPNANFGAASLHVQEITENDEVEEIEIKTASQIAERSRFGWPSVIKIDVEGHEAQVFRSLKPCIESGACKAIVFENHLSEAAAFKEIKTIIEPYVYRIYGIKKSPWSTTLVPTGGQLPGVTDYAVIRSDLVTENSKLAKLVAQ</sequence>
<dbReference type="SUPFAM" id="SSF53335">
    <property type="entry name" value="S-adenosyl-L-methionine-dependent methyltransferases"/>
    <property type="match status" value="1"/>
</dbReference>
<keyword evidence="3" id="KW-1185">Reference proteome</keyword>
<reference evidence="2 3" key="1">
    <citation type="submission" date="2023-02" db="EMBL/GenBank/DDBJ databases">
        <title>Description and genomic characterization of Microbulbifer bruguierae sp. nov., isolated from the sediment of mangrove plant Bruguiera sexangula.</title>
        <authorList>
            <person name="Long M."/>
        </authorList>
    </citation>
    <scope>NUCLEOTIDE SEQUENCE [LARGE SCALE GENOMIC DNA]</scope>
    <source>
        <strain evidence="2 3">H12</strain>
    </source>
</reference>
<gene>
    <name evidence="2" type="ORF">PVT68_10060</name>
</gene>
<dbReference type="InterPro" id="IPR029063">
    <property type="entry name" value="SAM-dependent_MTases_sf"/>
</dbReference>
<evidence type="ECO:0000259" key="1">
    <source>
        <dbReference type="Pfam" id="PF05050"/>
    </source>
</evidence>
<organism evidence="2 3">
    <name type="scientific">Microbulbifer bruguierae</name>
    <dbReference type="NCBI Taxonomy" id="3029061"/>
    <lineage>
        <taxon>Bacteria</taxon>
        <taxon>Pseudomonadati</taxon>
        <taxon>Pseudomonadota</taxon>
        <taxon>Gammaproteobacteria</taxon>
        <taxon>Cellvibrionales</taxon>
        <taxon>Microbulbiferaceae</taxon>
        <taxon>Microbulbifer</taxon>
    </lineage>
</organism>
<dbReference type="PANTHER" id="PTHR34203:SF15">
    <property type="entry name" value="SLL1173 PROTEIN"/>
    <property type="match status" value="1"/>
</dbReference>
<dbReference type="Pfam" id="PF05050">
    <property type="entry name" value="Methyltransf_21"/>
    <property type="match status" value="1"/>
</dbReference>
<dbReference type="GO" id="GO:0032259">
    <property type="term" value="P:methylation"/>
    <property type="evidence" value="ECO:0007669"/>
    <property type="project" value="UniProtKB-KW"/>
</dbReference>
<protein>
    <submittedName>
        <fullName evidence="2">FkbM family methyltransferase</fullName>
    </submittedName>
</protein>